<name>A0A8A7KEV8_9FIRM</name>
<dbReference type="PANTHER" id="PTHR42983:SF1">
    <property type="entry name" value="IRON-MOLYBDENUM PROTEIN"/>
    <property type="match status" value="1"/>
</dbReference>
<dbReference type="Gene3D" id="3.30.420.130">
    <property type="entry name" value="Dinitrogenase iron-molybdenum cofactor biosynthesis domain"/>
    <property type="match status" value="1"/>
</dbReference>
<organism evidence="2 3">
    <name type="scientific">Iocasia fonsfrigidae</name>
    <dbReference type="NCBI Taxonomy" id="2682810"/>
    <lineage>
        <taxon>Bacteria</taxon>
        <taxon>Bacillati</taxon>
        <taxon>Bacillota</taxon>
        <taxon>Clostridia</taxon>
        <taxon>Halanaerobiales</taxon>
        <taxon>Halanaerobiaceae</taxon>
        <taxon>Iocasia</taxon>
    </lineage>
</organism>
<dbReference type="InterPro" id="IPR003731">
    <property type="entry name" value="Di-Nase_FeMo-co_biosynth"/>
</dbReference>
<dbReference type="CDD" id="cd00851">
    <property type="entry name" value="MTH1175"/>
    <property type="match status" value="1"/>
</dbReference>
<dbReference type="Proteomes" id="UP000665020">
    <property type="component" value="Chromosome"/>
</dbReference>
<dbReference type="AlphaFoldDB" id="A0A8A7KEV8"/>
<gene>
    <name evidence="2" type="ORF">GM661_18480</name>
</gene>
<dbReference type="PANTHER" id="PTHR42983">
    <property type="entry name" value="DINITROGENASE IRON-MOLYBDENUM COFACTOR PROTEIN-RELATED"/>
    <property type="match status" value="1"/>
</dbReference>
<dbReference type="InterPro" id="IPR033913">
    <property type="entry name" value="MTH1175_dom"/>
</dbReference>
<keyword evidence="3" id="KW-1185">Reference proteome</keyword>
<dbReference type="EMBL" id="CP046640">
    <property type="protein sequence ID" value="QTL99800.1"/>
    <property type="molecule type" value="Genomic_DNA"/>
</dbReference>
<evidence type="ECO:0000259" key="1">
    <source>
        <dbReference type="Pfam" id="PF02579"/>
    </source>
</evidence>
<dbReference type="RefSeq" id="WP_125986957.1">
    <property type="nucleotide sequence ID" value="NZ_CP046640.1"/>
</dbReference>
<evidence type="ECO:0000313" key="3">
    <source>
        <dbReference type="Proteomes" id="UP000665020"/>
    </source>
</evidence>
<dbReference type="InterPro" id="IPR036105">
    <property type="entry name" value="DiNase_FeMo-co_biosyn_sf"/>
</dbReference>
<reference evidence="2" key="1">
    <citation type="submission" date="2019-12" db="EMBL/GenBank/DDBJ databases">
        <authorList>
            <person name="zhang j."/>
            <person name="sun C.M."/>
        </authorList>
    </citation>
    <scope>NUCLEOTIDE SEQUENCE</scope>
    <source>
        <strain evidence="2">NS-1</strain>
    </source>
</reference>
<dbReference type="KEGG" id="ifn:GM661_18480"/>
<protein>
    <submittedName>
        <fullName evidence="2">Dinitrogenase iron-molybdenum cofactor</fullName>
    </submittedName>
</protein>
<accession>A0A8A7KEV8</accession>
<evidence type="ECO:0000313" key="2">
    <source>
        <dbReference type="EMBL" id="QTL99800.1"/>
    </source>
</evidence>
<dbReference type="SUPFAM" id="SSF53146">
    <property type="entry name" value="Nitrogenase accessory factor-like"/>
    <property type="match status" value="1"/>
</dbReference>
<feature type="domain" description="Dinitrogenase iron-molybdenum cofactor biosynthesis" evidence="1">
    <location>
        <begin position="10"/>
        <end position="97"/>
    </location>
</feature>
<sequence>MEKIAVPTEGDMFAQHFGHCPQFTIVAVDENKVLNKEVIDNPGHQPGFLPKFLRDHGVDVIIAGGMGRKAVDLFNQFDIEVVTGASGSVMDGIRLYLEGSLETEEDICEH</sequence>
<proteinExistence type="predicted"/>
<dbReference type="Pfam" id="PF02579">
    <property type="entry name" value="Nitro_FeMo-Co"/>
    <property type="match status" value="1"/>
</dbReference>